<organism evidence="3 4">
    <name type="scientific">Alcanivorax xiamenensis</name>
    <dbReference type="NCBI Taxonomy" id="1177156"/>
    <lineage>
        <taxon>Bacteria</taxon>
        <taxon>Pseudomonadati</taxon>
        <taxon>Pseudomonadota</taxon>
        <taxon>Gammaproteobacteria</taxon>
        <taxon>Oceanospirillales</taxon>
        <taxon>Alcanivoracaceae</taxon>
        <taxon>Alcanivorax</taxon>
    </lineage>
</organism>
<dbReference type="PROSITE" id="PS51257">
    <property type="entry name" value="PROKAR_LIPOPROTEIN"/>
    <property type="match status" value="1"/>
</dbReference>
<accession>A0ABQ6YE45</accession>
<dbReference type="PANTHER" id="PTHR40593:SF1">
    <property type="entry name" value="PENICILLIN-BINDING PROTEIN ACTIVATOR LPOB"/>
    <property type="match status" value="1"/>
</dbReference>
<dbReference type="InterPro" id="IPR014094">
    <property type="entry name" value="LpoB"/>
</dbReference>
<evidence type="ECO:0000256" key="1">
    <source>
        <dbReference type="NCBIfam" id="TIGR02722"/>
    </source>
</evidence>
<sequence>MRIVMAMMLGVVLLASGCASKVEYGDPQARETVTPDFGSSDLQMIAAKMVDDMMVFPPVVELTRDRRPVLFVDRVKNKTSEHVDTESITDTIQSRLINSGKFRFVDMTVVDRVRQQLEYQQDSGMVDQSTAAQMGRQIGAEFMLYGNLSSIVKRDNSTKDVYYKFTLKLLNIQSGIIEWSGEKEIRKTRSRSLFGL</sequence>
<feature type="chain" id="PRO_5045395752" description="Penicillin-binding protein activator LpoB" evidence="2">
    <location>
        <begin position="22"/>
        <end position="196"/>
    </location>
</feature>
<evidence type="ECO:0000313" key="4">
    <source>
        <dbReference type="Proteomes" id="UP000771797"/>
    </source>
</evidence>
<gene>
    <name evidence="3" type="ORF">A6D6_00128</name>
</gene>
<keyword evidence="2" id="KW-0732">Signal</keyword>
<feature type="signal peptide" evidence="2">
    <location>
        <begin position="1"/>
        <end position="21"/>
    </location>
</feature>
<dbReference type="RefSeq" id="WP_133491155.1">
    <property type="nucleotide sequence ID" value="NZ_AQPF01000001.1"/>
</dbReference>
<comment type="caution">
    <text evidence="3">The sequence shown here is derived from an EMBL/GenBank/DDBJ whole genome shotgun (WGS) entry which is preliminary data.</text>
</comment>
<dbReference type="PANTHER" id="PTHR40593">
    <property type="entry name" value="PENICILLIN-BINDING PROTEIN ACTIVATOR LPOB"/>
    <property type="match status" value="1"/>
</dbReference>
<dbReference type="NCBIfam" id="TIGR02722">
    <property type="entry name" value="lp"/>
    <property type="match status" value="1"/>
</dbReference>
<protein>
    <recommendedName>
        <fullName evidence="1">Penicillin-binding protein activator LpoB</fullName>
    </recommendedName>
</protein>
<keyword evidence="4" id="KW-1185">Reference proteome</keyword>
<dbReference type="EMBL" id="AQPF01000001">
    <property type="protein sequence ID" value="KAF0808419.1"/>
    <property type="molecule type" value="Genomic_DNA"/>
</dbReference>
<dbReference type="Gene3D" id="3.40.50.10610">
    <property type="entry name" value="ABC-type transport auxiliary lipoprotein component"/>
    <property type="match status" value="1"/>
</dbReference>
<dbReference type="Proteomes" id="UP000771797">
    <property type="component" value="Unassembled WGS sequence"/>
</dbReference>
<evidence type="ECO:0000313" key="3">
    <source>
        <dbReference type="EMBL" id="KAF0808419.1"/>
    </source>
</evidence>
<reference evidence="3 4" key="1">
    <citation type="submission" date="2012-09" db="EMBL/GenBank/DDBJ databases">
        <title>Genome Sequence of alkane-degrading Bacterium Alcanivorax sp. 6-D-6.</title>
        <authorList>
            <person name="Lai Q."/>
            <person name="Shao Z."/>
        </authorList>
    </citation>
    <scope>NUCLEOTIDE SEQUENCE [LARGE SCALE GENOMIC DNA]</scope>
    <source>
        <strain evidence="3 4">6-D-6</strain>
    </source>
</reference>
<proteinExistence type="predicted"/>
<dbReference type="Pfam" id="PF13036">
    <property type="entry name" value="LpoB"/>
    <property type="match status" value="1"/>
</dbReference>
<name>A0ABQ6YE45_9GAMM</name>
<evidence type="ECO:0000256" key="2">
    <source>
        <dbReference type="SAM" id="SignalP"/>
    </source>
</evidence>